<dbReference type="InterPro" id="IPR036249">
    <property type="entry name" value="Thioredoxin-like_sf"/>
</dbReference>
<dbReference type="InterPro" id="IPR000866">
    <property type="entry name" value="AhpC/TSA"/>
</dbReference>
<organism evidence="3 4">
    <name type="scientific">Neobacillus piezotolerans</name>
    <dbReference type="NCBI Taxonomy" id="2259171"/>
    <lineage>
        <taxon>Bacteria</taxon>
        <taxon>Bacillati</taxon>
        <taxon>Bacillota</taxon>
        <taxon>Bacilli</taxon>
        <taxon>Bacillales</taxon>
        <taxon>Bacillaceae</taxon>
        <taxon>Neobacillus</taxon>
    </lineage>
</organism>
<evidence type="ECO:0000313" key="4">
    <source>
        <dbReference type="Proteomes" id="UP000257144"/>
    </source>
</evidence>
<comment type="caution">
    <text evidence="3">The sequence shown here is derived from an EMBL/GenBank/DDBJ whole genome shotgun (WGS) entry which is preliminary data.</text>
</comment>
<dbReference type="Pfam" id="PF00578">
    <property type="entry name" value="AhpC-TSA"/>
    <property type="match status" value="1"/>
</dbReference>
<dbReference type="Gene3D" id="3.40.30.10">
    <property type="entry name" value="Glutaredoxin"/>
    <property type="match status" value="1"/>
</dbReference>
<dbReference type="GO" id="GO:0016491">
    <property type="term" value="F:oxidoreductase activity"/>
    <property type="evidence" value="ECO:0007669"/>
    <property type="project" value="InterPro"/>
</dbReference>
<evidence type="ECO:0000256" key="1">
    <source>
        <dbReference type="ARBA" id="ARBA00023157"/>
    </source>
</evidence>
<name>A0A3D8GWR6_9BACI</name>
<gene>
    <name evidence="3" type="ORF">DRW41_04820</name>
</gene>
<dbReference type="GO" id="GO:0016209">
    <property type="term" value="F:antioxidant activity"/>
    <property type="evidence" value="ECO:0007669"/>
    <property type="project" value="InterPro"/>
</dbReference>
<reference evidence="3 4" key="1">
    <citation type="submission" date="2018-07" db="EMBL/GenBank/DDBJ databases">
        <title>Bacillus sp. YLB-04 draft genome sequence.</title>
        <authorList>
            <person name="Yu L."/>
            <person name="Tang X."/>
        </authorList>
    </citation>
    <scope>NUCLEOTIDE SEQUENCE [LARGE SCALE GENOMIC DNA]</scope>
    <source>
        <strain evidence="3 4">YLB-04</strain>
    </source>
</reference>
<dbReference type="AlphaFoldDB" id="A0A3D8GWR6"/>
<protein>
    <recommendedName>
        <fullName evidence="2">Alkyl hydroperoxide reductase subunit C/ Thiol specific antioxidant domain-containing protein</fullName>
    </recommendedName>
</protein>
<evidence type="ECO:0000313" key="3">
    <source>
        <dbReference type="EMBL" id="RDU38883.1"/>
    </source>
</evidence>
<keyword evidence="4" id="KW-1185">Reference proteome</keyword>
<dbReference type="OrthoDB" id="9812811at2"/>
<feature type="domain" description="Alkyl hydroperoxide reductase subunit C/ Thiol specific antioxidant" evidence="2">
    <location>
        <begin position="7"/>
        <end position="47"/>
    </location>
</feature>
<evidence type="ECO:0000259" key="2">
    <source>
        <dbReference type="Pfam" id="PF00578"/>
    </source>
</evidence>
<dbReference type="SUPFAM" id="SSF52833">
    <property type="entry name" value="Thioredoxin-like"/>
    <property type="match status" value="1"/>
</dbReference>
<keyword evidence="1" id="KW-1015">Disulfide bond</keyword>
<sequence length="47" mass="5041">MEASLKIGDKAPAFTLEATTAEKLSLSDYLGKKNVLVAFYGMDFTPG</sequence>
<dbReference type="Proteomes" id="UP000257144">
    <property type="component" value="Unassembled WGS sequence"/>
</dbReference>
<dbReference type="EMBL" id="QNQT01000001">
    <property type="protein sequence ID" value="RDU38883.1"/>
    <property type="molecule type" value="Genomic_DNA"/>
</dbReference>
<accession>A0A3D8GWR6</accession>
<proteinExistence type="predicted"/>